<dbReference type="EMBL" id="JAUUCC010000071">
    <property type="protein sequence ID" value="MEE2053430.1"/>
    <property type="molecule type" value="Genomic_DNA"/>
</dbReference>
<dbReference type="Proteomes" id="UP001348641">
    <property type="component" value="Unassembled WGS sequence"/>
</dbReference>
<comment type="caution">
    <text evidence="1">The sequence shown here is derived from an EMBL/GenBank/DDBJ whole genome shotgun (WGS) entry which is preliminary data.</text>
</comment>
<sequence>MFHPTCPEGRAAAWPVHGAPGPTAPSGAGARLPPVAGRSADLVPCDADEELVPTPAHPWEGPLLAACAAVTLVMAAVLARTVWAATGSWECVVCALAAVPVVCWAARGLLYARRRAESVKISPTQFPEAYRTVVSLAADMGLPRPPEAYVRIGGGLCGTDASGHGRRRYLVLSDALFDGGGGLRDPEALAFLVAHQLGHVAAGHTGFWRRMATIGGDLVPGLGSALSRAMEYTADDHAYSRFPEGAHAVRLLAGGARLYTRVNMGEMADRARTDRGCSLLLYHLLIRRPSNTRRMAALRDRTRRGRVFL</sequence>
<dbReference type="PANTHER" id="PTHR43221">
    <property type="entry name" value="PROTEASE HTPX"/>
    <property type="match status" value="1"/>
</dbReference>
<accession>A0ABU7KVU4</accession>
<protein>
    <submittedName>
        <fullName evidence="1">M48 family metallopeptidase</fullName>
    </submittedName>
</protein>
<evidence type="ECO:0000313" key="1">
    <source>
        <dbReference type="EMBL" id="MEE2053430.1"/>
    </source>
</evidence>
<name>A0ABU7KVU4_9ACTN</name>
<dbReference type="Gene3D" id="3.30.2010.10">
    <property type="entry name" value="Metalloproteases ('zincins'), catalytic domain"/>
    <property type="match status" value="1"/>
</dbReference>
<dbReference type="PANTHER" id="PTHR43221:SF2">
    <property type="entry name" value="PROTEASE HTPX HOMOLOG"/>
    <property type="match status" value="1"/>
</dbReference>
<organism evidence="1 2">
    <name type="scientific">Nocardiopsis tropica</name>
    <dbReference type="NCBI Taxonomy" id="109330"/>
    <lineage>
        <taxon>Bacteria</taxon>
        <taxon>Bacillati</taxon>
        <taxon>Actinomycetota</taxon>
        <taxon>Actinomycetes</taxon>
        <taxon>Streptosporangiales</taxon>
        <taxon>Nocardiopsidaceae</taxon>
        <taxon>Nocardiopsis</taxon>
    </lineage>
</organism>
<reference evidence="1 2" key="1">
    <citation type="submission" date="2023-07" db="EMBL/GenBank/DDBJ databases">
        <authorList>
            <person name="Girao M."/>
            <person name="Carvalho M.F."/>
        </authorList>
    </citation>
    <scope>NUCLEOTIDE SEQUENCE [LARGE SCALE GENOMIC DNA]</scope>
    <source>
        <strain evidence="1 2">66/93</strain>
    </source>
</reference>
<proteinExistence type="predicted"/>
<gene>
    <name evidence="1" type="ORF">Q8A49_23280</name>
</gene>
<dbReference type="InterPro" id="IPR050083">
    <property type="entry name" value="HtpX_protease"/>
</dbReference>
<dbReference type="CDD" id="cd07325">
    <property type="entry name" value="M48_Ste24p_like"/>
    <property type="match status" value="1"/>
</dbReference>
<dbReference type="RefSeq" id="WP_330160383.1">
    <property type="nucleotide sequence ID" value="NZ_BAAAJA010000018.1"/>
</dbReference>
<evidence type="ECO:0000313" key="2">
    <source>
        <dbReference type="Proteomes" id="UP001348641"/>
    </source>
</evidence>